<name>A0A5N6DPR5_ASPPA</name>
<sequence>MYRIFVSRLMHFNDVLDAKKLHNGLSKLLEIGDWRKLGGRLRIKQNGRLEIYVPRPFTAQQPAVAFSHDIFDMEIEKHPVACRLPKPTDGPSTQPISEDFRSFVVRPDHPTTIDEMIRLDVPQLSLHITSFTDATLVALTWPHTMIDAMGYQALVTAWSSVLAGQDEEVPLVFGAHKDILEDVSSNHDGDQEDYRPDQMRMTRMSKLKFMFRHLWEEFWNSPREVRVIFLPKDTFARLQKRSREEVPKSAHTSDQRPFVSDGDIFTAWATRAVASSIPKPCPITLVTIVNARFRLPLLIELGGVYLQNLAVAGYTFLSAQLARGPLGPIALSHRRHLVEQGTEQQILGLLKTVLQDIESDGNPSFFYGDPNASVIFVNNLTKLELIKAANFGPALLSQGDKKESRSNPPGSMVTFLNYFHPNSAGVDIFWILGKDYDGNYWLKGNLLPRAWEIIERELRDM</sequence>
<evidence type="ECO:0000256" key="4">
    <source>
        <dbReference type="ARBA" id="ARBA00023315"/>
    </source>
</evidence>
<keyword evidence="3" id="KW-0808">Transferase</keyword>
<dbReference type="PANTHER" id="PTHR31896">
    <property type="entry name" value="FAMILY REGULATORY PROTEIN, PUTATIVE (AFU_ORTHOLOGUE AFUA_3G14730)-RELATED"/>
    <property type="match status" value="1"/>
</dbReference>
<dbReference type="PANTHER" id="PTHR31896:SF69">
    <property type="entry name" value="FAMILY REGULATORY PROTEIN, PUTATIVE (AFU_ORTHOLOGUE AFUA_3G14730)-RELATED"/>
    <property type="match status" value="1"/>
</dbReference>
<dbReference type="GO" id="GO:0016746">
    <property type="term" value="F:acyltransferase activity"/>
    <property type="evidence" value="ECO:0007669"/>
    <property type="project" value="UniProtKB-KW"/>
</dbReference>
<evidence type="ECO:0000313" key="5">
    <source>
        <dbReference type="EMBL" id="KAB8207141.1"/>
    </source>
</evidence>
<reference evidence="5 6" key="1">
    <citation type="submission" date="2019-04" db="EMBL/GenBank/DDBJ databases">
        <title>Fungal friends and foes A comparative genomics study of 23 Aspergillus species from section Flavi.</title>
        <authorList>
            <consortium name="DOE Joint Genome Institute"/>
            <person name="Kjaerbolling I."/>
            <person name="Vesth T.C."/>
            <person name="Frisvad J.C."/>
            <person name="Nybo J.L."/>
            <person name="Theobald S."/>
            <person name="Kildgaard S."/>
            <person name="Petersen T.I."/>
            <person name="Kuo A."/>
            <person name="Sato A."/>
            <person name="Lyhne E.K."/>
            <person name="Kogle M.E."/>
            <person name="Wiebenga A."/>
            <person name="Kun R.S."/>
            <person name="Lubbers R.J."/>
            <person name="Makela M.R."/>
            <person name="Barry K."/>
            <person name="Chovatia M."/>
            <person name="Clum A."/>
            <person name="Daum C."/>
            <person name="Haridas S."/>
            <person name="He G."/>
            <person name="LaButti K."/>
            <person name="Lipzen A."/>
            <person name="Mondo S."/>
            <person name="Pangilinan J."/>
            <person name="Riley R."/>
            <person name="Salamov A."/>
            <person name="Simmons B.A."/>
            <person name="Magnuson J.K."/>
            <person name="Henrissat B."/>
            <person name="Mortensen U.H."/>
            <person name="Larsen T.O."/>
            <person name="De vries R.P."/>
            <person name="Grigoriev I.V."/>
            <person name="Machida M."/>
            <person name="Baker S.E."/>
            <person name="Andersen M.R."/>
        </authorList>
    </citation>
    <scope>NUCLEOTIDE SEQUENCE [LARGE SCALE GENOMIC DNA]</scope>
    <source>
        <strain evidence="5 6">CBS 117618</strain>
    </source>
</reference>
<organism evidence="5 6">
    <name type="scientific">Aspergillus parasiticus</name>
    <dbReference type="NCBI Taxonomy" id="5067"/>
    <lineage>
        <taxon>Eukaryota</taxon>
        <taxon>Fungi</taxon>
        <taxon>Dikarya</taxon>
        <taxon>Ascomycota</taxon>
        <taxon>Pezizomycotina</taxon>
        <taxon>Eurotiomycetes</taxon>
        <taxon>Eurotiomycetidae</taxon>
        <taxon>Eurotiales</taxon>
        <taxon>Aspergillaceae</taxon>
        <taxon>Aspergillus</taxon>
        <taxon>Aspergillus subgen. Circumdati</taxon>
    </lineage>
</organism>
<dbReference type="InterPro" id="IPR051283">
    <property type="entry name" value="Sec_Metabolite_Acyltrans"/>
</dbReference>
<proteinExistence type="inferred from homology"/>
<keyword evidence="6" id="KW-1185">Reference proteome</keyword>
<dbReference type="EMBL" id="ML734958">
    <property type="protein sequence ID" value="KAB8207141.1"/>
    <property type="molecule type" value="Genomic_DNA"/>
</dbReference>
<comment type="similarity">
    <text evidence="2">Belongs to the plant acyltransferase family.</text>
</comment>
<evidence type="ECO:0000256" key="3">
    <source>
        <dbReference type="ARBA" id="ARBA00022679"/>
    </source>
</evidence>
<keyword evidence="4" id="KW-0012">Acyltransferase</keyword>
<protein>
    <recommendedName>
        <fullName evidence="7">Transferase family protein</fullName>
    </recommendedName>
</protein>
<dbReference type="OMA" id="HITSFND"/>
<evidence type="ECO:0008006" key="7">
    <source>
        <dbReference type="Google" id="ProtNLM"/>
    </source>
</evidence>
<dbReference type="VEuPathDB" id="FungiDB:BDV34DRAFT_223707"/>
<evidence type="ECO:0000256" key="1">
    <source>
        <dbReference type="ARBA" id="ARBA00005179"/>
    </source>
</evidence>
<accession>A0A5N6DPR5</accession>
<dbReference type="InterPro" id="IPR023213">
    <property type="entry name" value="CAT-like_dom_sf"/>
</dbReference>
<evidence type="ECO:0000313" key="6">
    <source>
        <dbReference type="Proteomes" id="UP000326532"/>
    </source>
</evidence>
<dbReference type="Proteomes" id="UP000326532">
    <property type="component" value="Unassembled WGS sequence"/>
</dbReference>
<gene>
    <name evidence="5" type="ORF">BDV34DRAFT_223707</name>
</gene>
<evidence type="ECO:0000256" key="2">
    <source>
        <dbReference type="ARBA" id="ARBA00009861"/>
    </source>
</evidence>
<dbReference type="AlphaFoldDB" id="A0A5N6DPR5"/>
<dbReference type="Gene3D" id="3.30.559.10">
    <property type="entry name" value="Chloramphenicol acetyltransferase-like domain"/>
    <property type="match status" value="2"/>
</dbReference>
<comment type="pathway">
    <text evidence="1">Secondary metabolite biosynthesis.</text>
</comment>